<comment type="caution">
    <text evidence="1">The sequence shown here is derived from an EMBL/GenBank/DDBJ whole genome shotgun (WGS) entry which is preliminary data.</text>
</comment>
<name>A0ABW9DD15_9BURK</name>
<protein>
    <submittedName>
        <fullName evidence="1">DUF3168 domain-containing protein</fullName>
    </submittedName>
</protein>
<proteinExistence type="predicted"/>
<dbReference type="EMBL" id="JAQQBZ010000014">
    <property type="protein sequence ID" value="MFM0595333.1"/>
    <property type="molecule type" value="Genomic_DNA"/>
</dbReference>
<dbReference type="RefSeq" id="WP_408214686.1">
    <property type="nucleotide sequence ID" value="NZ_JAQQBZ010000014.1"/>
</dbReference>
<gene>
    <name evidence="1" type="ORF">PQQ68_20120</name>
</gene>
<sequence length="119" mass="12843">MGSNSINAIVRAALDPVVDERVFPSVAPPGTPTPYIAYQRVGGEGSATLDGLSTTRNARMQIAVWSDTRELSTALMDRAMAALCESDIKGTPIGEPVDVYEETTKRHGSRLDISIWYST</sequence>
<dbReference type="Pfam" id="PF11367">
    <property type="entry name" value="Tail_completion_gp17"/>
    <property type="match status" value="1"/>
</dbReference>
<dbReference type="InterPro" id="IPR021508">
    <property type="entry name" value="Gp17-like"/>
</dbReference>
<reference evidence="1 2" key="1">
    <citation type="journal article" date="2024" name="Chem. Sci.">
        <title>Discovery of megapolipeptins by genome mining of a Burkholderiales bacteria collection.</title>
        <authorList>
            <person name="Paulo B.S."/>
            <person name="Recchia M.J.J."/>
            <person name="Lee S."/>
            <person name="Fergusson C.H."/>
            <person name="Romanowski S.B."/>
            <person name="Hernandez A."/>
            <person name="Krull N."/>
            <person name="Liu D.Y."/>
            <person name="Cavanagh H."/>
            <person name="Bos A."/>
            <person name="Gray C.A."/>
            <person name="Murphy B.T."/>
            <person name="Linington R.G."/>
            <person name="Eustaquio A.S."/>
        </authorList>
    </citation>
    <scope>NUCLEOTIDE SEQUENCE [LARGE SCALE GENOMIC DNA]</scope>
    <source>
        <strain evidence="1 2">RL17-335-BIF-A</strain>
    </source>
</reference>
<keyword evidence="2" id="KW-1185">Reference proteome</keyword>
<organism evidence="1 2">
    <name type="scientific">Paraburkholderia dilworthii</name>
    <dbReference type="NCBI Taxonomy" id="948106"/>
    <lineage>
        <taxon>Bacteria</taxon>
        <taxon>Pseudomonadati</taxon>
        <taxon>Pseudomonadota</taxon>
        <taxon>Betaproteobacteria</taxon>
        <taxon>Burkholderiales</taxon>
        <taxon>Burkholderiaceae</taxon>
        <taxon>Paraburkholderia</taxon>
    </lineage>
</organism>
<evidence type="ECO:0000313" key="2">
    <source>
        <dbReference type="Proteomes" id="UP001629367"/>
    </source>
</evidence>
<evidence type="ECO:0000313" key="1">
    <source>
        <dbReference type="EMBL" id="MFM0595333.1"/>
    </source>
</evidence>
<accession>A0ABW9DD15</accession>
<dbReference type="Proteomes" id="UP001629367">
    <property type="component" value="Unassembled WGS sequence"/>
</dbReference>